<name>A0A7S4JAR2_GUITH</name>
<dbReference type="AlphaFoldDB" id="A0A7S4JAR2"/>
<dbReference type="EMBL" id="HBKN01005153">
    <property type="protein sequence ID" value="CAE2257698.1"/>
    <property type="molecule type" value="Transcribed_RNA"/>
</dbReference>
<sequence length="106" mass="11384">MLSWRIVAVAHSPLSGSRSSLQVSRRQLKFKVDLPLKSDSAQVAHAGFAHGLTVPSRTCTEPSQPCTPVCRQFTDGGGNVVITLSSLINMQHLDVVNAKEVTSLQS</sequence>
<proteinExistence type="predicted"/>
<organism evidence="1">
    <name type="scientific">Guillardia theta</name>
    <name type="common">Cryptophyte</name>
    <name type="synonym">Cryptomonas phi</name>
    <dbReference type="NCBI Taxonomy" id="55529"/>
    <lineage>
        <taxon>Eukaryota</taxon>
        <taxon>Cryptophyceae</taxon>
        <taxon>Pyrenomonadales</taxon>
        <taxon>Geminigeraceae</taxon>
        <taxon>Guillardia</taxon>
    </lineage>
</organism>
<accession>A0A7S4JAR2</accession>
<gene>
    <name evidence="1" type="ORF">GTHE00462_LOCUS4240</name>
</gene>
<reference evidence="1" key="1">
    <citation type="submission" date="2021-01" db="EMBL/GenBank/DDBJ databases">
        <authorList>
            <person name="Corre E."/>
            <person name="Pelletier E."/>
            <person name="Niang G."/>
            <person name="Scheremetjew M."/>
            <person name="Finn R."/>
            <person name="Kale V."/>
            <person name="Holt S."/>
            <person name="Cochrane G."/>
            <person name="Meng A."/>
            <person name="Brown T."/>
            <person name="Cohen L."/>
        </authorList>
    </citation>
    <scope>NUCLEOTIDE SEQUENCE</scope>
    <source>
        <strain evidence="1">CCMP 2712</strain>
    </source>
</reference>
<evidence type="ECO:0000313" key="1">
    <source>
        <dbReference type="EMBL" id="CAE2257698.1"/>
    </source>
</evidence>
<protein>
    <submittedName>
        <fullName evidence="1">Uncharacterized protein</fullName>
    </submittedName>
</protein>